<accession>A0A5N6VB42</accession>
<dbReference type="InterPro" id="IPR051035">
    <property type="entry name" value="Mito_inheritance_9"/>
</dbReference>
<dbReference type="GO" id="GO:0005739">
    <property type="term" value="C:mitochondrion"/>
    <property type="evidence" value="ECO:0007669"/>
    <property type="project" value="TreeGrafter"/>
</dbReference>
<organism evidence="1 2">
    <name type="scientific">Aspergillus tamarii</name>
    <dbReference type="NCBI Taxonomy" id="41984"/>
    <lineage>
        <taxon>Eukaryota</taxon>
        <taxon>Fungi</taxon>
        <taxon>Dikarya</taxon>
        <taxon>Ascomycota</taxon>
        <taxon>Pezizomycotina</taxon>
        <taxon>Eurotiomycetes</taxon>
        <taxon>Eurotiomycetidae</taxon>
        <taxon>Eurotiales</taxon>
        <taxon>Aspergillaceae</taxon>
        <taxon>Aspergillus</taxon>
        <taxon>Aspergillus subgen. Circumdati</taxon>
    </lineage>
</organism>
<name>A0A5N6VB42_ASPTM</name>
<keyword evidence="2" id="KW-1185">Reference proteome</keyword>
<evidence type="ECO:0000313" key="2">
    <source>
        <dbReference type="Proteomes" id="UP000326950"/>
    </source>
</evidence>
<dbReference type="PANTHER" id="PTHR36091">
    <property type="entry name" value="ALTERED INHERITANCE OF MITOCHONDRIA PROTEIN 9, MITOCHONDRIAL"/>
    <property type="match status" value="1"/>
</dbReference>
<proteinExistence type="predicted"/>
<evidence type="ECO:0000313" key="1">
    <source>
        <dbReference type="EMBL" id="KAE8167111.1"/>
    </source>
</evidence>
<protein>
    <submittedName>
        <fullName evidence="1">Uncharacterized protein</fullName>
    </submittedName>
</protein>
<dbReference type="PANTHER" id="PTHR36091:SF1">
    <property type="entry name" value="ALTERED INHERITANCE OF MITOCHONDRIA PROTEIN 9, MITOCHONDRIAL"/>
    <property type="match status" value="1"/>
</dbReference>
<gene>
    <name evidence="1" type="ORF">BDV40DRAFT_295699</name>
</gene>
<sequence length="162" mass="18368">MEKAAGVPLFEQWGKMAEIDKLKLRKNLTGLEAQLAAIRLPAYGGLYRRADVNRFQRQELSRSIDLFNLFCIGPSCDRSFSADSAVDVSTQSGDLDQGPSWHEVQQLAQECLDTDTEGWIVPQFNIEEKRRQNRKLLSLYMKQMAAEKSPGEARALWQFLGS</sequence>
<dbReference type="AlphaFoldDB" id="A0A5N6VB42"/>
<reference evidence="1 2" key="1">
    <citation type="submission" date="2019-04" db="EMBL/GenBank/DDBJ databases">
        <title>Friends and foes A comparative genomics study of 23 Aspergillus species from section Flavi.</title>
        <authorList>
            <consortium name="DOE Joint Genome Institute"/>
            <person name="Kjaerbolling I."/>
            <person name="Vesth T."/>
            <person name="Frisvad J.C."/>
            <person name="Nybo J.L."/>
            <person name="Theobald S."/>
            <person name="Kildgaard S."/>
            <person name="Isbrandt T."/>
            <person name="Kuo A."/>
            <person name="Sato A."/>
            <person name="Lyhne E.K."/>
            <person name="Kogle M.E."/>
            <person name="Wiebenga A."/>
            <person name="Kun R.S."/>
            <person name="Lubbers R.J."/>
            <person name="Makela M.R."/>
            <person name="Barry K."/>
            <person name="Chovatia M."/>
            <person name="Clum A."/>
            <person name="Daum C."/>
            <person name="Haridas S."/>
            <person name="He G."/>
            <person name="LaButti K."/>
            <person name="Lipzen A."/>
            <person name="Mondo S."/>
            <person name="Riley R."/>
            <person name="Salamov A."/>
            <person name="Simmons B.A."/>
            <person name="Magnuson J.K."/>
            <person name="Henrissat B."/>
            <person name="Mortensen U.H."/>
            <person name="Larsen T.O."/>
            <person name="Devries R.P."/>
            <person name="Grigoriev I.V."/>
            <person name="Machida M."/>
            <person name="Baker S.E."/>
            <person name="Andersen M.R."/>
        </authorList>
    </citation>
    <scope>NUCLEOTIDE SEQUENCE [LARGE SCALE GENOMIC DNA]</scope>
    <source>
        <strain evidence="1 2">CBS 117626</strain>
    </source>
</reference>
<dbReference type="Proteomes" id="UP000326950">
    <property type="component" value="Unassembled WGS sequence"/>
</dbReference>
<dbReference type="OrthoDB" id="2906425at2759"/>
<dbReference type="EMBL" id="ML738590">
    <property type="protein sequence ID" value="KAE8167111.1"/>
    <property type="molecule type" value="Genomic_DNA"/>
</dbReference>